<protein>
    <submittedName>
        <fullName evidence="2">Uncharacterized protein</fullName>
    </submittedName>
</protein>
<organism evidence="2 3">
    <name type="scientific">Euphydryas editha</name>
    <name type="common">Edith's checkerspot</name>
    <dbReference type="NCBI Taxonomy" id="104508"/>
    <lineage>
        <taxon>Eukaryota</taxon>
        <taxon>Metazoa</taxon>
        <taxon>Ecdysozoa</taxon>
        <taxon>Arthropoda</taxon>
        <taxon>Hexapoda</taxon>
        <taxon>Insecta</taxon>
        <taxon>Pterygota</taxon>
        <taxon>Neoptera</taxon>
        <taxon>Endopterygota</taxon>
        <taxon>Lepidoptera</taxon>
        <taxon>Glossata</taxon>
        <taxon>Ditrysia</taxon>
        <taxon>Papilionoidea</taxon>
        <taxon>Nymphalidae</taxon>
        <taxon>Nymphalinae</taxon>
        <taxon>Euphydryas</taxon>
    </lineage>
</organism>
<dbReference type="Proteomes" id="UP001153954">
    <property type="component" value="Unassembled WGS sequence"/>
</dbReference>
<dbReference type="AlphaFoldDB" id="A0AAU9VBC9"/>
<name>A0AAU9VBC9_EUPED</name>
<evidence type="ECO:0000313" key="3">
    <source>
        <dbReference type="Proteomes" id="UP001153954"/>
    </source>
</evidence>
<gene>
    <name evidence="2" type="ORF">EEDITHA_LOCUS21526</name>
</gene>
<evidence type="ECO:0000256" key="1">
    <source>
        <dbReference type="SAM" id="Phobius"/>
    </source>
</evidence>
<keyword evidence="1" id="KW-0472">Membrane</keyword>
<reference evidence="2" key="1">
    <citation type="submission" date="2022-03" db="EMBL/GenBank/DDBJ databases">
        <authorList>
            <person name="Tunstrom K."/>
        </authorList>
    </citation>
    <scope>NUCLEOTIDE SEQUENCE</scope>
</reference>
<feature type="transmembrane region" description="Helical" evidence="1">
    <location>
        <begin position="304"/>
        <end position="322"/>
    </location>
</feature>
<sequence>MYNSDTVYTTTTFRPVSISPSTITTDTSSPQRTRKLETPLHFDGGLFSDIRSTDGKLLSKVTVDRVHSSTRHDITDSPHMSESVDWHGNKDYVDDIVKTETITNEDVIKVKFTPVPPELDSLKQWVSPQMPISFSPVKYLKDDYEDLNSYKIVNSLCKNNYLKVSTVDDTDETIENERSPAKRGHSPLANLIVSEHLTKIDGYLQESLKMCSETKVDYGISTPFNSEAEQRVATDIIQDSKSKSDYTNDIKFNDDISLESCQKNKNDTMLFNNSDGESDLVKAKANSVKTKHSGVLNAIYNMPMHYHAAILCFVLIVYNLFYQYIKKNYYGK</sequence>
<keyword evidence="1" id="KW-1133">Transmembrane helix</keyword>
<keyword evidence="3" id="KW-1185">Reference proteome</keyword>
<keyword evidence="1" id="KW-0812">Transmembrane</keyword>
<dbReference type="EMBL" id="CAKOGL010000030">
    <property type="protein sequence ID" value="CAH2107491.1"/>
    <property type="molecule type" value="Genomic_DNA"/>
</dbReference>
<evidence type="ECO:0000313" key="2">
    <source>
        <dbReference type="EMBL" id="CAH2107491.1"/>
    </source>
</evidence>
<comment type="caution">
    <text evidence="2">The sequence shown here is derived from an EMBL/GenBank/DDBJ whole genome shotgun (WGS) entry which is preliminary data.</text>
</comment>
<proteinExistence type="predicted"/>
<accession>A0AAU9VBC9</accession>